<organism evidence="1 2">
    <name type="scientific">Roseomonas genomospecies 6</name>
    <dbReference type="NCBI Taxonomy" id="214106"/>
    <lineage>
        <taxon>Bacteria</taxon>
        <taxon>Pseudomonadati</taxon>
        <taxon>Pseudomonadota</taxon>
        <taxon>Alphaproteobacteria</taxon>
        <taxon>Acetobacterales</taxon>
        <taxon>Roseomonadaceae</taxon>
        <taxon>Roseomonas</taxon>
    </lineage>
</organism>
<gene>
    <name evidence="1" type="ORF">DS843_16600</name>
</gene>
<dbReference type="EMBL" id="QOKW01000012">
    <property type="protein sequence ID" value="KAA0679554.1"/>
    <property type="molecule type" value="Genomic_DNA"/>
</dbReference>
<evidence type="ECO:0000313" key="1">
    <source>
        <dbReference type="EMBL" id="KAA0679554.1"/>
    </source>
</evidence>
<dbReference type="AlphaFoldDB" id="A0A9W7NIF8"/>
<accession>A0A9W7NIF8</accession>
<proteinExistence type="predicted"/>
<keyword evidence="2" id="KW-1185">Reference proteome</keyword>
<sequence length="203" mass="20803">MEVACSPMEAPMWRGEPDAEACAVAVSGSGGQEAAAQRNTQDAASVPADVAGWVARMGMPMEAVAVLIGVPVTVLRSCAEAGRAPLTVLMALELLELRMAPRAPPPRLAPLPTPRPELTEPVRLLLLAASVADPVDAHDIPDILGPVPGLLGQAGPALTGDASRIVAEILVILSELGARSGDAMMSMAAAARLKRLAFALAVL</sequence>
<dbReference type="Proteomes" id="UP000480854">
    <property type="component" value="Unassembled WGS sequence"/>
</dbReference>
<evidence type="ECO:0000313" key="2">
    <source>
        <dbReference type="Proteomes" id="UP000480854"/>
    </source>
</evidence>
<protein>
    <submittedName>
        <fullName evidence="1">Uncharacterized protein</fullName>
    </submittedName>
</protein>
<comment type="caution">
    <text evidence="1">The sequence shown here is derived from an EMBL/GenBank/DDBJ whole genome shotgun (WGS) entry which is preliminary data.</text>
</comment>
<name>A0A9W7NIF8_9PROT</name>
<reference evidence="1 2" key="1">
    <citation type="submission" date="2018-07" db="EMBL/GenBank/DDBJ databases">
        <title>Genome sequence of Azospirillum sp. ATCC 49961.</title>
        <authorList>
            <person name="Sant'Anna F.H."/>
            <person name="Baldani J.I."/>
            <person name="Zilli J.E."/>
            <person name="Reis V.M."/>
            <person name="Hartmann A."/>
            <person name="Cruz L."/>
            <person name="de Souza E.M."/>
            <person name="de Oliveira Pedrosa F."/>
            <person name="Passaglia L.M.P."/>
        </authorList>
    </citation>
    <scope>NUCLEOTIDE SEQUENCE [LARGE SCALE GENOMIC DNA]</scope>
    <source>
        <strain evidence="1 2">ATCC 49961</strain>
    </source>
</reference>